<dbReference type="PANTHER" id="PTHR45614:SF285">
    <property type="entry name" value="TRANSCRIPTION FACTOR MYB98"/>
    <property type="match status" value="1"/>
</dbReference>
<feature type="domain" description="HTH myb-type" evidence="8">
    <location>
        <begin position="170"/>
        <end position="225"/>
    </location>
</feature>
<dbReference type="GO" id="GO:0005634">
    <property type="term" value="C:nucleus"/>
    <property type="evidence" value="ECO:0007669"/>
    <property type="project" value="UniProtKB-SubCell"/>
</dbReference>
<keyword evidence="3" id="KW-0804">Transcription</keyword>
<sequence length="466" mass="53883">MLLFFPMEDKLSFEVPLSRGIFLQDFNHIDQFHVNVSSSNNPFFGTQPQNFDPFNHNFTYGYASTGFDVYECKPFVENNISGHAHVINNFQFGGYSLNLLQRNQIVSMVASRNYLQFNNPPETIKPVNFVAPDEASCISPLSYNKEVGLNKINNNRAYSSTTRSCKAKRKSNIVKGQWSADEDRLLIQLVEQYGVRKWYLIAQMLPGRIGKQCRERWFNHLRPDIKKDTWSNEEDKILIQAHKEMGNKWAEIAKKLPGRTENSIKNHWNATKRRQYSDQRNSRSKHPKGTLLHEYIKSLNLDKNPPKDYRKRSSTNARAMKNNTSTNKIAATTLVQSHNITDQSSLSDCVVPNYDHFNEAHDDFCFDEHMFKDGYSIDSLLDDIPCAPPTMNEKYIDEKVQGAPHNMEGNHFDIEGIQCDNHVPIVNLDDNPFEITEMPKEIMEPIIGVEVKKKVDYWVEMLSLFK</sequence>
<evidence type="ECO:0000256" key="3">
    <source>
        <dbReference type="ARBA" id="ARBA00023015"/>
    </source>
</evidence>
<dbReference type="PROSITE" id="PS51294">
    <property type="entry name" value="HTH_MYB"/>
    <property type="match status" value="2"/>
</dbReference>
<dbReference type="EMBL" id="WOCE01000023">
    <property type="protein sequence ID" value="KAE9587403.1"/>
    <property type="molecule type" value="Genomic_DNA"/>
</dbReference>
<dbReference type="OrthoDB" id="2143914at2759"/>
<dbReference type="Pfam" id="PF13921">
    <property type="entry name" value="Myb_DNA-bind_6"/>
    <property type="match status" value="1"/>
</dbReference>
<gene>
    <name evidence="9" type="ORF">Lalb_Chr23g0273261</name>
</gene>
<reference evidence="10" key="1">
    <citation type="journal article" date="2020" name="Nat. Commun.">
        <title>Genome sequence of the cluster root forming white lupin.</title>
        <authorList>
            <person name="Hufnagel B."/>
            <person name="Marques A."/>
            <person name="Soriano A."/>
            <person name="Marques L."/>
            <person name="Divol F."/>
            <person name="Doumas P."/>
            <person name="Sallet E."/>
            <person name="Mancinotti D."/>
            <person name="Carrere S."/>
            <person name="Marande W."/>
            <person name="Arribat S."/>
            <person name="Keller J."/>
            <person name="Huneau C."/>
            <person name="Blein T."/>
            <person name="Aime D."/>
            <person name="Laguerre M."/>
            <person name="Taylor J."/>
            <person name="Schubert V."/>
            <person name="Nelson M."/>
            <person name="Geu-Flores F."/>
            <person name="Crespi M."/>
            <person name="Gallardo-Guerrero K."/>
            <person name="Delaux P.-M."/>
            <person name="Salse J."/>
            <person name="Berges H."/>
            <person name="Guyot R."/>
            <person name="Gouzy J."/>
            <person name="Peret B."/>
        </authorList>
    </citation>
    <scope>NUCLEOTIDE SEQUENCE [LARGE SCALE GENOMIC DNA]</scope>
    <source>
        <strain evidence="10">cv. Amiga</strain>
    </source>
</reference>
<keyword evidence="3" id="KW-0805">Transcription regulation</keyword>
<evidence type="ECO:0000313" key="10">
    <source>
        <dbReference type="Proteomes" id="UP000447434"/>
    </source>
</evidence>
<keyword evidence="5" id="KW-0539">Nucleus</keyword>
<protein>
    <submittedName>
        <fullName evidence="9">Putative transcription factor MYB-HB-like family</fullName>
    </submittedName>
</protein>
<dbReference type="InterPro" id="IPR050560">
    <property type="entry name" value="MYB_TF"/>
</dbReference>
<dbReference type="Proteomes" id="UP000447434">
    <property type="component" value="Chromosome 23"/>
</dbReference>
<evidence type="ECO:0000313" key="9">
    <source>
        <dbReference type="EMBL" id="KAE9587403.1"/>
    </source>
</evidence>
<name>A0A6A4N4Y6_LUPAL</name>
<dbReference type="SUPFAM" id="SSF46689">
    <property type="entry name" value="Homeodomain-like"/>
    <property type="match status" value="1"/>
</dbReference>
<comment type="caution">
    <text evidence="9">The sequence shown here is derived from an EMBL/GenBank/DDBJ whole genome shotgun (WGS) entry which is preliminary data.</text>
</comment>
<feature type="domain" description="Myb-like" evidence="7">
    <location>
        <begin position="222"/>
        <end position="272"/>
    </location>
</feature>
<feature type="domain" description="HTH myb-type" evidence="8">
    <location>
        <begin position="226"/>
        <end position="276"/>
    </location>
</feature>
<comment type="subcellular location">
    <subcellularLocation>
        <location evidence="1">Nucleus</location>
    </subcellularLocation>
</comment>
<keyword evidence="10" id="KW-1185">Reference proteome</keyword>
<feature type="compositionally biased region" description="Polar residues" evidence="6">
    <location>
        <begin position="260"/>
        <end position="269"/>
    </location>
</feature>
<evidence type="ECO:0000256" key="1">
    <source>
        <dbReference type="ARBA" id="ARBA00004123"/>
    </source>
</evidence>
<evidence type="ECO:0000259" key="8">
    <source>
        <dbReference type="PROSITE" id="PS51294"/>
    </source>
</evidence>
<dbReference type="SMART" id="SM00717">
    <property type="entry name" value="SANT"/>
    <property type="match status" value="2"/>
</dbReference>
<evidence type="ECO:0000256" key="4">
    <source>
        <dbReference type="ARBA" id="ARBA00023125"/>
    </source>
</evidence>
<dbReference type="InterPro" id="IPR001005">
    <property type="entry name" value="SANT/Myb"/>
</dbReference>
<keyword evidence="2" id="KW-0677">Repeat</keyword>
<evidence type="ECO:0000256" key="6">
    <source>
        <dbReference type="SAM" id="MobiDB-lite"/>
    </source>
</evidence>
<proteinExistence type="predicted"/>
<dbReference type="FunFam" id="1.10.10.60:FF:000010">
    <property type="entry name" value="Transcriptional activator Myb isoform A"/>
    <property type="match status" value="1"/>
</dbReference>
<dbReference type="Gene3D" id="1.10.10.60">
    <property type="entry name" value="Homeodomain-like"/>
    <property type="match status" value="2"/>
</dbReference>
<dbReference type="InterPro" id="IPR017930">
    <property type="entry name" value="Myb_dom"/>
</dbReference>
<dbReference type="AlphaFoldDB" id="A0A6A4N4Y6"/>
<dbReference type="GO" id="GO:0000981">
    <property type="term" value="F:DNA-binding transcription factor activity, RNA polymerase II-specific"/>
    <property type="evidence" value="ECO:0007669"/>
    <property type="project" value="TreeGrafter"/>
</dbReference>
<feature type="region of interest" description="Disordered" evidence="6">
    <location>
        <begin position="260"/>
        <end position="289"/>
    </location>
</feature>
<evidence type="ECO:0000259" key="7">
    <source>
        <dbReference type="PROSITE" id="PS50090"/>
    </source>
</evidence>
<dbReference type="GO" id="GO:0000978">
    <property type="term" value="F:RNA polymerase II cis-regulatory region sequence-specific DNA binding"/>
    <property type="evidence" value="ECO:0007669"/>
    <property type="project" value="TreeGrafter"/>
</dbReference>
<organism evidence="9 10">
    <name type="scientific">Lupinus albus</name>
    <name type="common">White lupine</name>
    <name type="synonym">Lupinus termis</name>
    <dbReference type="NCBI Taxonomy" id="3870"/>
    <lineage>
        <taxon>Eukaryota</taxon>
        <taxon>Viridiplantae</taxon>
        <taxon>Streptophyta</taxon>
        <taxon>Embryophyta</taxon>
        <taxon>Tracheophyta</taxon>
        <taxon>Spermatophyta</taxon>
        <taxon>Magnoliopsida</taxon>
        <taxon>eudicotyledons</taxon>
        <taxon>Gunneridae</taxon>
        <taxon>Pentapetalae</taxon>
        <taxon>rosids</taxon>
        <taxon>fabids</taxon>
        <taxon>Fabales</taxon>
        <taxon>Fabaceae</taxon>
        <taxon>Papilionoideae</taxon>
        <taxon>50 kb inversion clade</taxon>
        <taxon>genistoids sensu lato</taxon>
        <taxon>core genistoids</taxon>
        <taxon>Genisteae</taxon>
        <taxon>Lupinus</taxon>
    </lineage>
</organism>
<dbReference type="InterPro" id="IPR009057">
    <property type="entry name" value="Homeodomain-like_sf"/>
</dbReference>
<keyword evidence="4" id="KW-0238">DNA-binding</keyword>
<evidence type="ECO:0000256" key="5">
    <source>
        <dbReference type="ARBA" id="ARBA00023242"/>
    </source>
</evidence>
<accession>A0A6A4N4Y6</accession>
<evidence type="ECO:0000256" key="2">
    <source>
        <dbReference type="ARBA" id="ARBA00022737"/>
    </source>
</evidence>
<dbReference type="PANTHER" id="PTHR45614">
    <property type="entry name" value="MYB PROTEIN-RELATED"/>
    <property type="match status" value="1"/>
</dbReference>
<dbReference type="PROSITE" id="PS50090">
    <property type="entry name" value="MYB_LIKE"/>
    <property type="match status" value="2"/>
</dbReference>
<dbReference type="CDD" id="cd00167">
    <property type="entry name" value="SANT"/>
    <property type="match status" value="2"/>
</dbReference>
<feature type="domain" description="Myb-like" evidence="7">
    <location>
        <begin position="170"/>
        <end position="221"/>
    </location>
</feature>